<proteinExistence type="predicted"/>
<dbReference type="OrthoDB" id="429143at2759"/>
<reference evidence="1" key="2">
    <citation type="journal article" date="2023" name="IMA Fungus">
        <title>Comparative genomic study of the Penicillium genus elucidates a diverse pangenome and 15 lateral gene transfer events.</title>
        <authorList>
            <person name="Petersen C."/>
            <person name="Sorensen T."/>
            <person name="Nielsen M.R."/>
            <person name="Sondergaard T.E."/>
            <person name="Sorensen J.L."/>
            <person name="Fitzpatrick D.A."/>
            <person name="Frisvad J.C."/>
            <person name="Nielsen K.L."/>
        </authorList>
    </citation>
    <scope>NUCLEOTIDE SEQUENCE</scope>
    <source>
        <strain evidence="1">IBT 15544</strain>
    </source>
</reference>
<comment type="caution">
    <text evidence="1">The sequence shown here is derived from an EMBL/GenBank/DDBJ whole genome shotgun (WGS) entry which is preliminary data.</text>
</comment>
<keyword evidence="1" id="KW-0670">Pyruvate</keyword>
<dbReference type="InterPro" id="IPR040442">
    <property type="entry name" value="Pyrv_kinase-like_dom_sf"/>
</dbReference>
<dbReference type="GeneID" id="83177026"/>
<dbReference type="CDD" id="cd00377">
    <property type="entry name" value="ICL_PEPM"/>
    <property type="match status" value="1"/>
</dbReference>
<dbReference type="GO" id="GO:0016301">
    <property type="term" value="F:kinase activity"/>
    <property type="evidence" value="ECO:0007669"/>
    <property type="project" value="UniProtKB-KW"/>
</dbReference>
<keyword evidence="2" id="KW-1185">Reference proteome</keyword>
<organism evidence="1 2">
    <name type="scientific">Penicillium cinerascens</name>
    <dbReference type="NCBI Taxonomy" id="70096"/>
    <lineage>
        <taxon>Eukaryota</taxon>
        <taxon>Fungi</taxon>
        <taxon>Dikarya</taxon>
        <taxon>Ascomycota</taxon>
        <taxon>Pezizomycotina</taxon>
        <taxon>Eurotiomycetes</taxon>
        <taxon>Eurotiomycetidae</taxon>
        <taxon>Eurotiales</taxon>
        <taxon>Aspergillaceae</taxon>
        <taxon>Penicillium</taxon>
    </lineage>
</organism>
<protein>
    <submittedName>
        <fullName evidence="1">Pyruvate/Phosphoenolpyruvate kinase</fullName>
    </submittedName>
</protein>
<gene>
    <name evidence="1" type="ORF">N7498_002663</name>
</gene>
<dbReference type="PANTHER" id="PTHR42905:SF16">
    <property type="entry name" value="CARBOXYPHOSPHONOENOLPYRUVATE PHOSPHONOMUTASE-LIKE PROTEIN (AFU_ORTHOLOGUE AFUA_5G07230)"/>
    <property type="match status" value="1"/>
</dbReference>
<dbReference type="PANTHER" id="PTHR42905">
    <property type="entry name" value="PHOSPHOENOLPYRUVATE CARBOXYLASE"/>
    <property type="match status" value="1"/>
</dbReference>
<accession>A0A9W9NAL2</accession>
<evidence type="ECO:0000313" key="2">
    <source>
        <dbReference type="Proteomes" id="UP001150904"/>
    </source>
</evidence>
<evidence type="ECO:0000313" key="1">
    <source>
        <dbReference type="EMBL" id="KAJ5216256.1"/>
    </source>
</evidence>
<keyword evidence="1" id="KW-0418">Kinase</keyword>
<dbReference type="InterPro" id="IPR039556">
    <property type="entry name" value="ICL/PEPM"/>
</dbReference>
<dbReference type="InterPro" id="IPR015813">
    <property type="entry name" value="Pyrv/PenolPyrv_kinase-like_dom"/>
</dbReference>
<sequence>MNPQNKIAQRLRALHQPGNPLILTNTYDAPTATIIASLPTAHAVATASFAIASTLGVDDSSLTSSQNLSALNSIASAVRAVNPSKPVTVDLQDGYGTLVELTATVKEVVELGAVGCNLEDLNNATGQLRPLDDAVARVKTVVEAATEAGVPDFVVNARTDVLYQDGATIDDASDEIRVLVRELGGMVNVKMNLRDGFLGVEEIRDLGVARVSVGPELWKAAMMAFKKNAEMLLGPF</sequence>
<dbReference type="RefSeq" id="XP_058312069.1">
    <property type="nucleotide sequence ID" value="XM_058449725.1"/>
</dbReference>
<name>A0A9W9NAL2_9EURO</name>
<reference evidence="1" key="1">
    <citation type="submission" date="2022-12" db="EMBL/GenBank/DDBJ databases">
        <authorList>
            <person name="Petersen C."/>
        </authorList>
    </citation>
    <scope>NUCLEOTIDE SEQUENCE</scope>
    <source>
        <strain evidence="1">IBT 15544</strain>
    </source>
</reference>
<dbReference type="Gene3D" id="3.20.20.60">
    <property type="entry name" value="Phosphoenolpyruvate-binding domains"/>
    <property type="match status" value="1"/>
</dbReference>
<dbReference type="EMBL" id="JAPQKR010000005">
    <property type="protein sequence ID" value="KAJ5216256.1"/>
    <property type="molecule type" value="Genomic_DNA"/>
</dbReference>
<dbReference type="SUPFAM" id="SSF51621">
    <property type="entry name" value="Phosphoenolpyruvate/pyruvate domain"/>
    <property type="match status" value="1"/>
</dbReference>
<dbReference type="Pfam" id="PF13714">
    <property type="entry name" value="PEP_mutase"/>
    <property type="match status" value="1"/>
</dbReference>
<dbReference type="Proteomes" id="UP001150904">
    <property type="component" value="Unassembled WGS sequence"/>
</dbReference>
<keyword evidence="1" id="KW-0808">Transferase</keyword>
<dbReference type="AlphaFoldDB" id="A0A9W9NAL2"/>